<reference evidence="4 5" key="2">
    <citation type="submission" date="2016-10" db="EMBL/GenBank/DDBJ databases">
        <authorList>
            <person name="Varghese N."/>
            <person name="Submissions S."/>
        </authorList>
    </citation>
    <scope>NUCLEOTIDE SEQUENCE [LARGE SCALE GENOMIC DNA]</scope>
    <source>
        <strain evidence="2 5">CDM_1</strain>
        <strain evidence="4">CDM_6</strain>
    </source>
</reference>
<organism evidence="3 4">
    <name type="scientific">Natrinema hispanicum</name>
    <dbReference type="NCBI Taxonomy" id="392421"/>
    <lineage>
        <taxon>Archaea</taxon>
        <taxon>Methanobacteriati</taxon>
        <taxon>Methanobacteriota</taxon>
        <taxon>Stenosarchaea group</taxon>
        <taxon>Halobacteria</taxon>
        <taxon>Halobacteriales</taxon>
        <taxon>Natrialbaceae</taxon>
        <taxon>Natrinema</taxon>
    </lineage>
</organism>
<evidence type="ECO:0000313" key="3">
    <source>
        <dbReference type="EMBL" id="SET17547.1"/>
    </source>
</evidence>
<evidence type="ECO:0000313" key="2">
    <source>
        <dbReference type="EMBL" id="SDC49718.1"/>
    </source>
</evidence>
<reference evidence="3" key="1">
    <citation type="submission" date="2016-10" db="EMBL/GenBank/DDBJ databases">
        <authorList>
            <person name="de Groot N.N."/>
        </authorList>
    </citation>
    <scope>NUCLEOTIDE SEQUENCE [LARGE SCALE GENOMIC DNA]</scope>
    <source>
        <strain evidence="3">CDM_6</strain>
    </source>
</reference>
<sequence length="89" mass="9415">MSSRSLGPTLIAIGIVIIVVPFLVMFFLAIGPLGWVLLGGAVIVLGIVVSLRESPGYDDVDRSNRINCDDCGARIDADADTCEYCGTAR</sequence>
<evidence type="ECO:0008006" key="6">
    <source>
        <dbReference type="Google" id="ProtNLM"/>
    </source>
</evidence>
<name>A0A1I0CD84_9EURY</name>
<accession>A0A1I0CD84</accession>
<dbReference type="OrthoDB" id="184125at2157"/>
<dbReference type="AlphaFoldDB" id="A0A1I0CD84"/>
<feature type="transmembrane region" description="Helical" evidence="1">
    <location>
        <begin position="7"/>
        <end position="27"/>
    </location>
</feature>
<proteinExistence type="predicted"/>
<gene>
    <name evidence="3" type="ORF">SAMN04488694_104132</name>
    <name evidence="2" type="ORF">SAMN05192552_1004170</name>
</gene>
<dbReference type="Proteomes" id="UP000199320">
    <property type="component" value="Unassembled WGS sequence"/>
</dbReference>
<evidence type="ECO:0000313" key="4">
    <source>
        <dbReference type="Proteomes" id="UP000199320"/>
    </source>
</evidence>
<dbReference type="Proteomes" id="UP000324021">
    <property type="component" value="Unassembled WGS sequence"/>
</dbReference>
<evidence type="ECO:0000256" key="1">
    <source>
        <dbReference type="SAM" id="Phobius"/>
    </source>
</evidence>
<dbReference type="STRING" id="392421.SAMN04488694_104132"/>
<dbReference type="EMBL" id="FMZP01000004">
    <property type="protein sequence ID" value="SDC49718.1"/>
    <property type="molecule type" value="Genomic_DNA"/>
</dbReference>
<dbReference type="RefSeq" id="WP_139246187.1">
    <property type="nucleotide sequence ID" value="NZ_FMZP01000004.1"/>
</dbReference>
<dbReference type="EMBL" id="FOIC01000004">
    <property type="protein sequence ID" value="SET17547.1"/>
    <property type="molecule type" value="Genomic_DNA"/>
</dbReference>
<evidence type="ECO:0000313" key="5">
    <source>
        <dbReference type="Proteomes" id="UP000324021"/>
    </source>
</evidence>
<keyword evidence="1" id="KW-0812">Transmembrane</keyword>
<keyword evidence="4" id="KW-1185">Reference proteome</keyword>
<keyword evidence="1" id="KW-0472">Membrane</keyword>
<keyword evidence="1" id="KW-1133">Transmembrane helix</keyword>
<feature type="transmembrane region" description="Helical" evidence="1">
    <location>
        <begin position="33"/>
        <end position="51"/>
    </location>
</feature>
<protein>
    <recommendedName>
        <fullName evidence="6">Zinc ribbon domain-containing protein</fullName>
    </recommendedName>
</protein>